<dbReference type="PANTHER" id="PTHR31781:SF1">
    <property type="entry name" value="PROTEIN UNC-80 HOMOLOG"/>
    <property type="match status" value="1"/>
</dbReference>
<evidence type="ECO:0000259" key="1">
    <source>
        <dbReference type="Pfam" id="PF19424"/>
    </source>
</evidence>
<dbReference type="Pfam" id="PF19424">
    <property type="entry name" value="UNC80"/>
    <property type="match status" value="1"/>
</dbReference>
<accession>A0A3P7LU57</accession>
<dbReference type="OrthoDB" id="5584001at2759"/>
<name>A0A3P7LU57_STRVU</name>
<gene>
    <name evidence="2" type="ORF">SVUK_LOCUS20843</name>
</gene>
<dbReference type="InterPro" id="IPR045852">
    <property type="entry name" value="UNC80_central"/>
</dbReference>
<dbReference type="EMBL" id="UYYB01146101">
    <property type="protein sequence ID" value="VDM85845.1"/>
    <property type="molecule type" value="Genomic_DNA"/>
</dbReference>
<dbReference type="Proteomes" id="UP000270094">
    <property type="component" value="Unassembled WGS sequence"/>
</dbReference>
<organism evidence="2 3">
    <name type="scientific">Strongylus vulgaris</name>
    <name type="common">Blood worm</name>
    <dbReference type="NCBI Taxonomy" id="40348"/>
    <lineage>
        <taxon>Eukaryota</taxon>
        <taxon>Metazoa</taxon>
        <taxon>Ecdysozoa</taxon>
        <taxon>Nematoda</taxon>
        <taxon>Chromadorea</taxon>
        <taxon>Rhabditida</taxon>
        <taxon>Rhabditina</taxon>
        <taxon>Rhabditomorpha</taxon>
        <taxon>Strongyloidea</taxon>
        <taxon>Strongylidae</taxon>
        <taxon>Strongylus</taxon>
    </lineage>
</organism>
<evidence type="ECO:0000313" key="3">
    <source>
        <dbReference type="Proteomes" id="UP000270094"/>
    </source>
</evidence>
<sequence length="100" mass="11308">MIEVSWHLLLNDDPHMVLSSASVFVVACVRRTEDALEVMKKVPPPSIDFTLPSPAIGQSQLPVVDPPWMPHLKTKIEELSLKEEELPRFGNVMPNMDLFM</sequence>
<dbReference type="PANTHER" id="PTHR31781">
    <property type="entry name" value="UNC80"/>
    <property type="match status" value="1"/>
</dbReference>
<protein>
    <recommendedName>
        <fullName evidence="1">Protein UNC80 central region domain-containing protein</fullName>
    </recommendedName>
</protein>
<dbReference type="AlphaFoldDB" id="A0A3P7LU57"/>
<dbReference type="GO" id="GO:0030424">
    <property type="term" value="C:axon"/>
    <property type="evidence" value="ECO:0007669"/>
    <property type="project" value="TreeGrafter"/>
</dbReference>
<evidence type="ECO:0000313" key="2">
    <source>
        <dbReference type="EMBL" id="VDM85845.1"/>
    </source>
</evidence>
<reference evidence="2 3" key="1">
    <citation type="submission" date="2018-11" db="EMBL/GenBank/DDBJ databases">
        <authorList>
            <consortium name="Pathogen Informatics"/>
        </authorList>
    </citation>
    <scope>NUCLEOTIDE SEQUENCE [LARGE SCALE GENOMIC DNA]</scope>
</reference>
<keyword evidence="3" id="KW-1185">Reference proteome</keyword>
<feature type="domain" description="Protein UNC80 central region" evidence="1">
    <location>
        <begin position="31"/>
        <end position="85"/>
    </location>
</feature>
<dbReference type="GO" id="GO:0034703">
    <property type="term" value="C:cation channel complex"/>
    <property type="evidence" value="ECO:0007669"/>
    <property type="project" value="TreeGrafter"/>
</dbReference>
<proteinExistence type="predicted"/>
<dbReference type="GO" id="GO:0005261">
    <property type="term" value="F:monoatomic cation channel activity"/>
    <property type="evidence" value="ECO:0007669"/>
    <property type="project" value="TreeGrafter"/>
</dbReference>
<dbReference type="GO" id="GO:0055080">
    <property type="term" value="P:monoatomic cation homeostasis"/>
    <property type="evidence" value="ECO:0007669"/>
    <property type="project" value="TreeGrafter"/>
</dbReference>